<keyword evidence="3" id="KW-1185">Reference proteome</keyword>
<feature type="region of interest" description="Disordered" evidence="1">
    <location>
        <begin position="1"/>
        <end position="25"/>
    </location>
</feature>
<dbReference type="Proteomes" id="UP000313359">
    <property type="component" value="Unassembled WGS sequence"/>
</dbReference>
<accession>A0A5C2RZ41</accession>
<dbReference type="AlphaFoldDB" id="A0A5C2RZ41"/>
<feature type="compositionally biased region" description="Pro residues" evidence="1">
    <location>
        <begin position="237"/>
        <end position="246"/>
    </location>
</feature>
<sequence length="558" mass="63257">MCTPTPSPQPSPSSSQQEDGEDDWLTREDAFGLFRRFTCLPQHDPEAGFTLEAIADAPNHEKPPEKDQPRYESIAWLRACTPARRDSEGAPKLGPFGDNVIQFRLVDWFFGRGSSKADRLLEQWLNTCDLFVPQHGWYESSVSMPVPKTKMSFASEEAAPQITIHGVVHRRLLDLIISVVSDPASRFVNDYHWIPNRMYWNPPRCQRSRVDTPSSPCPSSIHTPTPAPSHSPSRSASPPPSPPPPLRVLTDCYNSDAMLDEDEKIRKMPRIAGDAPEVEYAVLPLLLWSDETCLSNFGMAKLWPIYMYFGNISKYVRGCPTEFAAHHVAYIPSLPDDIKDAYEKTYGSMPMAETLKFCKHELFCRIWLMLLDKDFMAAYRDGILLVCGDGITRRLFPRFFTYSADYPEKILIAALKPLALCMCPRCLTRMDDIADAGSPEDDLRRAAKRQDDAANQILIKKACRCLFKGFSPAGKCIKDLLHDKSLNPIQSAFLIRFAQYGFNVYDMLVPDLMHEFELGVWKGTFNHLVRLIHAQGDAVIKEFDRRYVCSSSVWSTLT</sequence>
<dbReference type="Pfam" id="PF18759">
    <property type="entry name" value="Plavaka"/>
    <property type="match status" value="1"/>
</dbReference>
<feature type="compositionally biased region" description="Low complexity" evidence="1">
    <location>
        <begin position="218"/>
        <end position="236"/>
    </location>
</feature>
<protein>
    <submittedName>
        <fullName evidence="2">Uncharacterized protein</fullName>
    </submittedName>
</protein>
<evidence type="ECO:0000313" key="2">
    <source>
        <dbReference type="EMBL" id="RPD56274.1"/>
    </source>
</evidence>
<proteinExistence type="predicted"/>
<dbReference type="EMBL" id="ML122289">
    <property type="protein sequence ID" value="RPD56274.1"/>
    <property type="molecule type" value="Genomic_DNA"/>
</dbReference>
<dbReference type="STRING" id="1328759.A0A5C2RZ41"/>
<reference evidence="2" key="1">
    <citation type="journal article" date="2018" name="Genome Biol. Evol.">
        <title>Genomics and development of Lentinus tigrinus, a white-rot wood-decaying mushroom with dimorphic fruiting bodies.</title>
        <authorList>
            <person name="Wu B."/>
            <person name="Xu Z."/>
            <person name="Knudson A."/>
            <person name="Carlson A."/>
            <person name="Chen N."/>
            <person name="Kovaka S."/>
            <person name="LaButti K."/>
            <person name="Lipzen A."/>
            <person name="Pennachio C."/>
            <person name="Riley R."/>
            <person name="Schakwitz W."/>
            <person name="Umezawa K."/>
            <person name="Ohm R.A."/>
            <person name="Grigoriev I.V."/>
            <person name="Nagy L.G."/>
            <person name="Gibbons J."/>
            <person name="Hibbett D."/>
        </authorList>
    </citation>
    <scope>NUCLEOTIDE SEQUENCE [LARGE SCALE GENOMIC DNA]</scope>
    <source>
        <strain evidence="2">ALCF2SS1-6</strain>
    </source>
</reference>
<feature type="compositionally biased region" description="Pro residues" evidence="1">
    <location>
        <begin position="1"/>
        <end position="11"/>
    </location>
</feature>
<organism evidence="2 3">
    <name type="scientific">Lentinus tigrinus ALCF2SS1-6</name>
    <dbReference type="NCBI Taxonomy" id="1328759"/>
    <lineage>
        <taxon>Eukaryota</taxon>
        <taxon>Fungi</taxon>
        <taxon>Dikarya</taxon>
        <taxon>Basidiomycota</taxon>
        <taxon>Agaricomycotina</taxon>
        <taxon>Agaricomycetes</taxon>
        <taxon>Polyporales</taxon>
        <taxon>Polyporaceae</taxon>
        <taxon>Lentinus</taxon>
    </lineage>
</organism>
<dbReference type="InterPro" id="IPR041078">
    <property type="entry name" value="Plavaka"/>
</dbReference>
<evidence type="ECO:0000313" key="3">
    <source>
        <dbReference type="Proteomes" id="UP000313359"/>
    </source>
</evidence>
<evidence type="ECO:0000256" key="1">
    <source>
        <dbReference type="SAM" id="MobiDB-lite"/>
    </source>
</evidence>
<dbReference type="OrthoDB" id="2752927at2759"/>
<gene>
    <name evidence="2" type="ORF">L227DRAFT_508671</name>
</gene>
<feature type="region of interest" description="Disordered" evidence="1">
    <location>
        <begin position="210"/>
        <end position="246"/>
    </location>
</feature>
<name>A0A5C2RZ41_9APHY</name>